<evidence type="ECO:0000256" key="4">
    <source>
        <dbReference type="SAM" id="MobiDB-lite"/>
    </source>
</evidence>
<dbReference type="PANTHER" id="PTHR11412:SF146">
    <property type="entry name" value="CD109 ANTIGEN"/>
    <property type="match status" value="1"/>
</dbReference>
<evidence type="ECO:0000256" key="3">
    <source>
        <dbReference type="PROSITE-ProRule" id="PRU00124"/>
    </source>
</evidence>
<dbReference type="InterPro" id="IPR001599">
    <property type="entry name" value="Macroglobln_a2"/>
</dbReference>
<dbReference type="InterPro" id="IPR011625">
    <property type="entry name" value="A2M_N_BRD"/>
</dbReference>
<dbReference type="SMART" id="SM00726">
    <property type="entry name" value="UIM"/>
    <property type="match status" value="2"/>
</dbReference>
<comment type="caution">
    <text evidence="3">Lacks conserved residue(s) required for the propagation of feature annotation.</text>
</comment>
<dbReference type="Pfam" id="PF07677">
    <property type="entry name" value="A2M_recep"/>
    <property type="match status" value="1"/>
</dbReference>
<dbReference type="Pfam" id="PF00057">
    <property type="entry name" value="Ldl_recept_a"/>
    <property type="match status" value="1"/>
</dbReference>
<dbReference type="Gene3D" id="4.10.400.10">
    <property type="entry name" value="Low-density Lipoprotein Receptor"/>
    <property type="match status" value="1"/>
</dbReference>
<dbReference type="InterPro" id="IPR055285">
    <property type="entry name" value="ANKRD13_C"/>
</dbReference>
<keyword evidence="5" id="KW-0732">Signal</keyword>
<dbReference type="Gene3D" id="2.60.40.10">
    <property type="entry name" value="Immunoglobulins"/>
    <property type="match status" value="1"/>
</dbReference>
<dbReference type="SMART" id="SM01361">
    <property type="entry name" value="A2M_recep"/>
    <property type="match status" value="1"/>
</dbReference>
<feature type="region of interest" description="Disordered" evidence="4">
    <location>
        <begin position="2255"/>
        <end position="2320"/>
    </location>
</feature>
<dbReference type="Pfam" id="PF07678">
    <property type="entry name" value="TED_complement"/>
    <property type="match status" value="1"/>
</dbReference>
<protein>
    <recommendedName>
        <fullName evidence="11">CD109 antigen</fullName>
    </recommendedName>
</protein>
<feature type="domain" description="Alpha-2-macroglobulin" evidence="7">
    <location>
        <begin position="802"/>
        <end position="893"/>
    </location>
</feature>
<evidence type="ECO:0000313" key="9">
    <source>
        <dbReference type="EMBL" id="CAF3968304.1"/>
    </source>
</evidence>
<gene>
    <name evidence="9" type="ORF">OVN521_LOCUS13218</name>
</gene>
<dbReference type="Gene3D" id="2.20.130.20">
    <property type="match status" value="1"/>
</dbReference>
<evidence type="ECO:0000259" key="6">
    <source>
        <dbReference type="SMART" id="SM01359"/>
    </source>
</evidence>
<dbReference type="PROSITE" id="PS50088">
    <property type="entry name" value="ANK_REPEAT"/>
    <property type="match status" value="1"/>
</dbReference>
<evidence type="ECO:0000256" key="2">
    <source>
        <dbReference type="PROSITE-ProRule" id="PRU00023"/>
    </source>
</evidence>
<accession>A0A819LK76</accession>
<dbReference type="Pfam" id="PF11904">
    <property type="entry name" value="ANKRD13_C"/>
    <property type="match status" value="1"/>
</dbReference>
<dbReference type="SMART" id="SM01360">
    <property type="entry name" value="A2M"/>
    <property type="match status" value="1"/>
</dbReference>
<dbReference type="GO" id="GO:0005615">
    <property type="term" value="C:extracellular space"/>
    <property type="evidence" value="ECO:0007669"/>
    <property type="project" value="InterPro"/>
</dbReference>
<dbReference type="InterPro" id="IPR036770">
    <property type="entry name" value="Ankyrin_rpt-contain_sf"/>
</dbReference>
<proteinExistence type="predicted"/>
<dbReference type="InterPro" id="IPR036055">
    <property type="entry name" value="LDL_receptor-like_sf"/>
</dbReference>
<dbReference type="EMBL" id="CAJOBG010001910">
    <property type="protein sequence ID" value="CAF3968304.1"/>
    <property type="molecule type" value="Genomic_DNA"/>
</dbReference>
<feature type="disulfide bond" evidence="3">
    <location>
        <begin position="748"/>
        <end position="766"/>
    </location>
</feature>
<dbReference type="Gene3D" id="1.25.40.20">
    <property type="entry name" value="Ankyrin repeat-containing domain"/>
    <property type="match status" value="1"/>
</dbReference>
<dbReference type="PROSITE" id="PS50330">
    <property type="entry name" value="UIM"/>
    <property type="match status" value="1"/>
</dbReference>
<feature type="signal peptide" evidence="5">
    <location>
        <begin position="1"/>
        <end position="23"/>
    </location>
</feature>
<dbReference type="SMART" id="SM00192">
    <property type="entry name" value="LDLa"/>
    <property type="match status" value="1"/>
</dbReference>
<reference evidence="9" key="1">
    <citation type="submission" date="2021-02" db="EMBL/GenBank/DDBJ databases">
        <authorList>
            <person name="Nowell W R."/>
        </authorList>
    </citation>
    <scope>NUCLEOTIDE SEQUENCE</scope>
</reference>
<keyword evidence="10" id="KW-1185">Reference proteome</keyword>
<dbReference type="Gene3D" id="2.60.40.690">
    <property type="entry name" value="Alpha-macroglobulin, receptor-binding domain"/>
    <property type="match status" value="1"/>
</dbReference>
<evidence type="ECO:0000259" key="8">
    <source>
        <dbReference type="SMART" id="SM01361"/>
    </source>
</evidence>
<dbReference type="InterPro" id="IPR002172">
    <property type="entry name" value="LDrepeatLR_classA_rpt"/>
</dbReference>
<dbReference type="Pfam" id="PF12796">
    <property type="entry name" value="Ank_2"/>
    <property type="match status" value="1"/>
</dbReference>
<dbReference type="InterPro" id="IPR002110">
    <property type="entry name" value="Ankyrin_rpt"/>
</dbReference>
<feature type="chain" id="PRO_5032882441" description="CD109 antigen" evidence="5">
    <location>
        <begin position="24"/>
        <end position="2461"/>
    </location>
</feature>
<sequence length="2461" mass="280576">MGRMNIILWFQFHLFFTFTTISAYQSSDFFPFYPENDTTKFVENDDGLSIYNQHEELANNIYVNHSIHRRQIPLNIITSQMARIPLMPAYIVLGPRVIRPAQLVALSVTILRDEWNPMMVKALISNDDMDVAAAEDEFFVGVPRTLEMRMPNNIRSGTYRLTLEGKLLTGEQKFYNVSQLVFEQKAVTILIQLDRPVYRHETVVQFRCIPIYPDLSGYYHTVDVYIHGPSGHILRKWENQQTTAGMISLEYPINDAPPEGIWSIKCRVMGYEAVKTFELYEFYARKFEVNVTVPYYLPMDAPGVGGIVTANYSTGMGVLGFARVFVRARDMSVPYDPRTYPLKDVEFDQSVPSFVTSIADFNGVAGFFIPMATILSLVPDLDGKEILITALVHDPWWNETNNGTTVVSFYTPGVHLRFLGGPSMVYKPRMLFSTYVAAVNYDGTKFAPGRNRYIRIYTETDLGIYQEPADYMLDSSGIVRHSFLAPGDLAITFIRLRAELYDNNIKMQGADDEQRAIRYLSPSNSYIQVTSSTETPRVGDYMLFRVNITQYVDFVSYHITSGGRLIFTNMLPMDGAKQKTFDVGVSREMSPSAHILVYYIRYDGEIVADSMNFHVNTSSVTNRVNITVNRRKDFTGNTIEVLAYASPQSFVAFAGLGLVQTRLFPPGNHFTPVMIYDELYSFDKYSSTSFQHTWYSEMDIPSERVFFPSQSYGYDAASTFNSSGMQIFTNVNIQAIQTACNQFGLMQCTDGSCYPPPLRCNGILDCRDGSDEANCNITRTQYSFTPLYRRLWPYWERELQLDFMWHQQFAYPDGRVQFRATVPNVIATWVITAIAVSRLTGFGVLDVPCIYEGTRQFFIKVEIPPIVRLGEQIGARVDVFNFQTYRIEALIILHASDNYRFVNVDENGVVTAYAPRLTDGQHHVLVILYPNEARRIYIPFVPIVAGEVEVMIEGITGVSRDFYREIIKVNYEGIRNFYHTPTVLSLNNLPRQINEYDVTVSQRFIVPLENYFSFIPGSGTCEIFVSGDVAGPFFLLGYDEWLNTDNLIQRTTAPADSGVFDFAMMIYNLRYMLQGHGGRAFDQEKLMKVLTFANMEYLRFMAMYVGDNPDEPWRKGSFSQYGFNNESSVWLTSWSLMTLRDAVYPEWEEKALYIDPNLRSDIVGFLLTVQQQNGSWAELTSYLDRNKFGIRYTNISGTYQQLNLSLTAQVVISLQLNLDVRGIPARFLTGAINRGKMWLEKHFRLITDAFDMAIVTYALHLTNSAEKDAAFAMMHSFKKMNENGIYYANFNLPGMTKTWPNVNPRYGPKPVSTDFEAHAVSATAFFVMTLTQKARVRDAEQAVLWMQSMRNYIGGWSATYDSCIAQRAIVDYAVLRGFEIIAYNIRIDLSSPSSSLDHAHAPIVIVDENLIETQVRDVENVFGVVYLDGFGNGYALIQMHVGVNVEFDEKVRRPHYVPFSIDVQPMLSGRNFSTIDYNVCLGWRPENVNTLKASRSGSVMIEIQIPTGYRVEERDLKVMIRSLNTRNLREAENWPGQINFGFDYVDFDPICFEFQAKRWIPVANMSRYYEVRAYEWFEPGNMNRSIYTLRNLFALDICQVCGSYQCPYCPYYSHATLLAQSTIIILSILYMNIEREFPLHVAIWNNDIDKLAELIKHNKDRIEQFDPRHRTPIQLAVCLGRVEAARLLAQNDADCNAVSKDGWNLLQEAIANGNPSLVKLIMKYRNYQRNVQRIRGIPELLRKLKESPDFYVEMKWEFSSWVPLVSKLCPNDTYKIYKSGPNVRVDTTLLGIEGTNWQRGNRTFIFSLLADCAKMIDIDHETKSAFSENLSIPGEEAILLEPNMDQIDSKLMSPNLTVYLDVDKIEFERSKTGVWGMRSEKTENINGYPCKVYTANNFELVTRNRIEHMSPDDRKAYEAGHSSNRNFLGGVFNFLESSASSSSSRATTAAAAAGNASMATNASAATNVSASKQSNDSSKYSNQAPVTLEEYFNSRVELKNRDIGRVREENVKIQTFNAQISLCDEYPLSLQEQILPIIDLMAISNSHFKKLRDFVTLQIPNGFPVKIQIPLYHVLTAKVTFGNIHGIDKTVDGVSTIKEDSISFCAVDENIFAVPPGYRRQGEGEGYHPMMYADDDALLQMAIERSLLDSNETNPTNDAQTSSDQVTLYEALGHAGNRGNRTDIANRYVDYDLQRALEESLLTSGLSETELNEIRQQNQIQSGGTATPQDLSLVMELSKHEEEARLNRLREEEEELEKIHMMSPSPKSPEEKKIPDDENLSNDELSHPPIHTHHDYIATTDESPTNSDDEHNNNNNNINQQYENLNGYCLLPQESDMNQQQNDEDSENENGNGNEDDEDDDEFLRFATLRVHSSIDESKSSQTMNSAVCTNEAVWSTKLESESFPVDDDKANYIKNLMSSVKLPESSIPMWAQFCTEQDWQEKLRERIACRQTTFFLNEKN</sequence>
<dbReference type="Pfam" id="PF00207">
    <property type="entry name" value="A2M"/>
    <property type="match status" value="1"/>
</dbReference>
<dbReference type="InterPro" id="IPR003903">
    <property type="entry name" value="UIM_dom"/>
</dbReference>
<name>A0A819LK76_9BILA</name>
<evidence type="ECO:0000256" key="5">
    <source>
        <dbReference type="SAM" id="SignalP"/>
    </source>
</evidence>
<dbReference type="SMART" id="SM01359">
    <property type="entry name" value="A2M_N_2"/>
    <property type="match status" value="1"/>
</dbReference>
<feature type="repeat" description="ANK" evidence="2">
    <location>
        <begin position="1668"/>
        <end position="1700"/>
    </location>
</feature>
<evidence type="ECO:0000259" key="7">
    <source>
        <dbReference type="SMART" id="SM01360"/>
    </source>
</evidence>
<dbReference type="Pfam" id="PF07703">
    <property type="entry name" value="A2M_BRD"/>
    <property type="match status" value="1"/>
</dbReference>
<comment type="caution">
    <text evidence="9">The sequence shown here is derived from an EMBL/GenBank/DDBJ whole genome shotgun (WGS) entry which is preliminary data.</text>
</comment>
<evidence type="ECO:0008006" key="11">
    <source>
        <dbReference type="Google" id="ProtNLM"/>
    </source>
</evidence>
<dbReference type="Gene3D" id="2.60.40.2950">
    <property type="match status" value="1"/>
</dbReference>
<dbReference type="CDD" id="cd00112">
    <property type="entry name" value="LDLa"/>
    <property type="match status" value="1"/>
</dbReference>
<dbReference type="Gene3D" id="2.60.40.1930">
    <property type="match status" value="2"/>
</dbReference>
<dbReference type="Pfam" id="PF06910">
    <property type="entry name" value="MEA1"/>
    <property type="match status" value="1"/>
</dbReference>
<dbReference type="SMART" id="SM00248">
    <property type="entry name" value="ANK"/>
    <property type="match status" value="3"/>
</dbReference>
<feature type="disulfide bond" evidence="3">
    <location>
        <begin position="760"/>
        <end position="775"/>
    </location>
</feature>
<dbReference type="InterPro" id="IPR008930">
    <property type="entry name" value="Terpenoid_cyclase/PrenylTrfase"/>
</dbReference>
<dbReference type="InterPro" id="IPR013783">
    <property type="entry name" value="Ig-like_fold"/>
</dbReference>
<dbReference type="Gene3D" id="1.50.10.20">
    <property type="match status" value="1"/>
</dbReference>
<dbReference type="SUPFAM" id="SSF48239">
    <property type="entry name" value="Terpenoid cyclases/Protein prenyltransferases"/>
    <property type="match status" value="1"/>
</dbReference>
<dbReference type="PROSITE" id="PS50068">
    <property type="entry name" value="LDLRA_2"/>
    <property type="match status" value="1"/>
</dbReference>
<dbReference type="GO" id="GO:0004866">
    <property type="term" value="F:endopeptidase inhibitor activity"/>
    <property type="evidence" value="ECO:0007669"/>
    <property type="project" value="InterPro"/>
</dbReference>
<dbReference type="Proteomes" id="UP000663866">
    <property type="component" value="Unassembled WGS sequence"/>
</dbReference>
<dbReference type="InterPro" id="IPR009048">
    <property type="entry name" value="A-macroglobulin_rcpt-bd"/>
</dbReference>
<organism evidence="9 10">
    <name type="scientific">Rotaria magnacalcarata</name>
    <dbReference type="NCBI Taxonomy" id="392030"/>
    <lineage>
        <taxon>Eukaryota</taxon>
        <taxon>Metazoa</taxon>
        <taxon>Spiralia</taxon>
        <taxon>Gnathifera</taxon>
        <taxon>Rotifera</taxon>
        <taxon>Eurotatoria</taxon>
        <taxon>Bdelloidea</taxon>
        <taxon>Philodinida</taxon>
        <taxon>Philodinidae</taxon>
        <taxon>Rotaria</taxon>
    </lineage>
</organism>
<keyword evidence="1 3" id="KW-1015">Disulfide bond</keyword>
<feature type="domain" description="Alpha-2-macroglobulin bait region" evidence="6">
    <location>
        <begin position="527"/>
        <end position="661"/>
    </location>
</feature>
<feature type="domain" description="Alpha-macroglobulin receptor-binding" evidence="8">
    <location>
        <begin position="1496"/>
        <end position="1587"/>
    </location>
</feature>
<dbReference type="PANTHER" id="PTHR11412">
    <property type="entry name" value="MACROGLOBULIN / COMPLEMENT"/>
    <property type="match status" value="1"/>
</dbReference>
<dbReference type="SUPFAM" id="SSF57424">
    <property type="entry name" value="LDL receptor-like module"/>
    <property type="match status" value="1"/>
</dbReference>
<feature type="region of interest" description="Disordered" evidence="4">
    <location>
        <begin position="2336"/>
        <end position="2359"/>
    </location>
</feature>
<keyword evidence="2" id="KW-0040">ANK repeat</keyword>
<dbReference type="SUPFAM" id="SSF48403">
    <property type="entry name" value="Ankyrin repeat"/>
    <property type="match status" value="1"/>
</dbReference>
<evidence type="ECO:0000256" key="1">
    <source>
        <dbReference type="ARBA" id="ARBA00023157"/>
    </source>
</evidence>
<dbReference type="SUPFAM" id="SSF49410">
    <property type="entry name" value="Alpha-macroglobulin receptor domain"/>
    <property type="match status" value="1"/>
</dbReference>
<evidence type="ECO:0000313" key="10">
    <source>
        <dbReference type="Proteomes" id="UP000663866"/>
    </source>
</evidence>
<dbReference type="InterPro" id="IPR011626">
    <property type="entry name" value="Alpha-macroglobulin_TED"/>
</dbReference>
<feature type="compositionally biased region" description="Acidic residues" evidence="4">
    <location>
        <begin position="2342"/>
        <end position="2359"/>
    </location>
</feature>
<dbReference type="InterPro" id="IPR050473">
    <property type="entry name" value="A2M/Complement_sys"/>
</dbReference>
<dbReference type="InterPro" id="IPR036595">
    <property type="entry name" value="A-macroglobulin_rcpt-bd_sf"/>
</dbReference>